<gene>
    <name evidence="4" type="ORF">BW730_08375</name>
</gene>
<dbReference type="PROSITE" id="PS00189">
    <property type="entry name" value="LIPOYL"/>
    <property type="match status" value="1"/>
</dbReference>
<dbReference type="PROSITE" id="PS50968">
    <property type="entry name" value="BIOTINYL_LIPOYL"/>
    <property type="match status" value="1"/>
</dbReference>
<evidence type="ECO:0000256" key="1">
    <source>
        <dbReference type="ARBA" id="ARBA00022823"/>
    </source>
</evidence>
<dbReference type="EMBL" id="CP019606">
    <property type="protein sequence ID" value="AQP47505.1"/>
    <property type="molecule type" value="Genomic_DNA"/>
</dbReference>
<evidence type="ECO:0000313" key="4">
    <source>
        <dbReference type="EMBL" id="AQP47505.1"/>
    </source>
</evidence>
<dbReference type="InterPro" id="IPR003016">
    <property type="entry name" value="2-oxoA_DH_lipoyl-BS"/>
</dbReference>
<dbReference type="Gene3D" id="2.40.50.100">
    <property type="match status" value="1"/>
</dbReference>
<evidence type="ECO:0000259" key="3">
    <source>
        <dbReference type="PROSITE" id="PS50968"/>
    </source>
</evidence>
<dbReference type="Pfam" id="PF00364">
    <property type="entry name" value="Biotin_lipoyl"/>
    <property type="match status" value="1"/>
</dbReference>
<dbReference type="AlphaFoldDB" id="A0A1Q2CN59"/>
<protein>
    <recommendedName>
        <fullName evidence="3">Lipoyl-binding domain-containing protein</fullName>
    </recommendedName>
</protein>
<keyword evidence="1" id="KW-0450">Lipoyl</keyword>
<dbReference type="GO" id="GO:0005829">
    <property type="term" value="C:cytosol"/>
    <property type="evidence" value="ECO:0007669"/>
    <property type="project" value="TreeGrafter"/>
</dbReference>
<organism evidence="4 5">
    <name type="scientific">Tessaracoccus aquimaris</name>
    <dbReference type="NCBI Taxonomy" id="1332264"/>
    <lineage>
        <taxon>Bacteria</taxon>
        <taxon>Bacillati</taxon>
        <taxon>Actinomycetota</taxon>
        <taxon>Actinomycetes</taxon>
        <taxon>Propionibacteriales</taxon>
        <taxon>Propionibacteriaceae</taxon>
        <taxon>Tessaracoccus</taxon>
    </lineage>
</organism>
<sequence length="142" mass="14902">MSTEVTLPALGESVTEGTISRWLKAVGDTVEADEPLLEVSTDKVDTEIPSPVAGTLLEIRFNEDDVAEVGAVLAVIGDAGESAGGAAPTEVSIEAEEAAATAASDATEAEVEPAPAPAPLPRRRPRRPLPRPRRRARRRASR</sequence>
<dbReference type="PANTHER" id="PTHR43416">
    <property type="entry name" value="DIHYDROLIPOYLLYSINE-RESIDUE SUCCINYLTRANSFERASE COMPONENT OF 2-OXOGLUTARATE DEHYDROGENASE COMPLEX, MITOCHONDRIAL-RELATED"/>
    <property type="match status" value="1"/>
</dbReference>
<dbReference type="Proteomes" id="UP000188145">
    <property type="component" value="Chromosome"/>
</dbReference>
<dbReference type="InterPro" id="IPR000089">
    <property type="entry name" value="Biotin_lipoyl"/>
</dbReference>
<name>A0A1Q2CN59_9ACTN</name>
<dbReference type="GO" id="GO:0004149">
    <property type="term" value="F:dihydrolipoyllysine-residue succinyltransferase activity"/>
    <property type="evidence" value="ECO:0007669"/>
    <property type="project" value="TreeGrafter"/>
</dbReference>
<dbReference type="RefSeq" id="WP_077685836.1">
    <property type="nucleotide sequence ID" value="NZ_CP019606.1"/>
</dbReference>
<feature type="domain" description="Lipoyl-binding" evidence="3">
    <location>
        <begin position="2"/>
        <end position="77"/>
    </location>
</feature>
<dbReference type="CDD" id="cd06849">
    <property type="entry name" value="lipoyl_domain"/>
    <property type="match status" value="1"/>
</dbReference>
<evidence type="ECO:0000256" key="2">
    <source>
        <dbReference type="SAM" id="MobiDB-lite"/>
    </source>
</evidence>
<dbReference type="STRING" id="1332264.BW730_08375"/>
<feature type="region of interest" description="Disordered" evidence="2">
    <location>
        <begin position="96"/>
        <end position="142"/>
    </location>
</feature>
<dbReference type="KEGG" id="tes:BW730_08375"/>
<dbReference type="InterPro" id="IPR050537">
    <property type="entry name" value="2-oxoacid_dehydrogenase"/>
</dbReference>
<accession>A0A1Q2CN59</accession>
<dbReference type="SUPFAM" id="SSF51230">
    <property type="entry name" value="Single hybrid motif"/>
    <property type="match status" value="1"/>
</dbReference>
<reference evidence="5" key="1">
    <citation type="submission" date="2017-02" db="EMBL/GenBank/DDBJ databases">
        <title>Tessaracoccus aquaemaris sp. nov., isolated from the intestine of a Korean rockfish, Sebastes schlegelii, in a marine aquaculture pond.</title>
        <authorList>
            <person name="Tak E.J."/>
            <person name="Bae J.-W."/>
        </authorList>
    </citation>
    <scope>NUCLEOTIDE SEQUENCE [LARGE SCALE GENOMIC DNA]</scope>
    <source>
        <strain evidence="5">NSG39</strain>
    </source>
</reference>
<evidence type="ECO:0000313" key="5">
    <source>
        <dbReference type="Proteomes" id="UP000188145"/>
    </source>
</evidence>
<keyword evidence="5" id="KW-1185">Reference proteome</keyword>
<dbReference type="PANTHER" id="PTHR43416:SF8">
    <property type="entry name" value="LIPOAMIDE ACYLTRANSFERASE COMPONENT OF BRANCHED-CHAIN ALPHA-KETO ACID DEHYDROGENASE COMPLEX"/>
    <property type="match status" value="1"/>
</dbReference>
<dbReference type="InterPro" id="IPR011053">
    <property type="entry name" value="Single_hybrid_motif"/>
</dbReference>
<feature type="compositionally biased region" description="Basic residues" evidence="2">
    <location>
        <begin position="121"/>
        <end position="142"/>
    </location>
</feature>
<proteinExistence type="predicted"/>
<dbReference type="GO" id="GO:0006099">
    <property type="term" value="P:tricarboxylic acid cycle"/>
    <property type="evidence" value="ECO:0007669"/>
    <property type="project" value="TreeGrafter"/>
</dbReference>